<dbReference type="EMBL" id="JAAEDI010000010">
    <property type="protein sequence ID" value="MBR0650109.1"/>
    <property type="molecule type" value="Genomic_DNA"/>
</dbReference>
<gene>
    <name evidence="1" type="ORF">GXW78_10585</name>
</gene>
<sequence>MVEFVLEAAVGTRRETMLEIADVIYHVIVLWVEA</sequence>
<protein>
    <recommendedName>
        <fullName evidence="3">Phosphoribosyl-ATP diphosphatase</fullName>
    </recommendedName>
</protein>
<proteinExistence type="predicted"/>
<evidence type="ECO:0000313" key="1">
    <source>
        <dbReference type="EMBL" id="MBR0650109.1"/>
    </source>
</evidence>
<evidence type="ECO:0008006" key="3">
    <source>
        <dbReference type="Google" id="ProtNLM"/>
    </source>
</evidence>
<evidence type="ECO:0000313" key="2">
    <source>
        <dbReference type="Proteomes" id="UP000698752"/>
    </source>
</evidence>
<name>A0ABS5EGE9_9PROT</name>
<organism evidence="1 2">
    <name type="scientific">Neoroseomonas terrae</name>
    <dbReference type="NCBI Taxonomy" id="424799"/>
    <lineage>
        <taxon>Bacteria</taxon>
        <taxon>Pseudomonadati</taxon>
        <taxon>Pseudomonadota</taxon>
        <taxon>Alphaproteobacteria</taxon>
        <taxon>Acetobacterales</taxon>
        <taxon>Acetobacteraceae</taxon>
        <taxon>Neoroseomonas</taxon>
    </lineage>
</organism>
<dbReference type="Proteomes" id="UP000698752">
    <property type="component" value="Unassembled WGS sequence"/>
</dbReference>
<dbReference type="SUPFAM" id="SSF101386">
    <property type="entry name" value="all-alpha NTP pyrophosphatases"/>
    <property type="match status" value="1"/>
</dbReference>
<comment type="caution">
    <text evidence="1">The sequence shown here is derived from an EMBL/GenBank/DDBJ whole genome shotgun (WGS) entry which is preliminary data.</text>
</comment>
<keyword evidence="2" id="KW-1185">Reference proteome</keyword>
<reference evidence="2" key="1">
    <citation type="journal article" date="2021" name="Syst. Appl. Microbiol.">
        <title>Roseomonas hellenica sp. nov., isolated from roots of wild-growing Alkanna tinctoria.</title>
        <authorList>
            <person name="Rat A."/>
            <person name="Naranjo H.D."/>
            <person name="Lebbe L."/>
            <person name="Cnockaert M."/>
            <person name="Krigas N."/>
            <person name="Grigoriadou K."/>
            <person name="Maloupa E."/>
            <person name="Willems A."/>
        </authorList>
    </citation>
    <scope>NUCLEOTIDE SEQUENCE [LARGE SCALE GENOMIC DNA]</scope>
    <source>
        <strain evidence="2">LMG 31159</strain>
    </source>
</reference>
<accession>A0ABS5EGE9</accession>